<organism evidence="3 4">
    <name type="scientific">Bifidobacterium pseudolongum</name>
    <dbReference type="NCBI Taxonomy" id="1694"/>
    <lineage>
        <taxon>Bacteria</taxon>
        <taxon>Bacillati</taxon>
        <taxon>Actinomycetota</taxon>
        <taxon>Actinomycetes</taxon>
        <taxon>Bifidobacteriales</taxon>
        <taxon>Bifidobacteriaceae</taxon>
        <taxon>Bifidobacterium</taxon>
    </lineage>
</organism>
<name>A0A4S4FE98_9BIFI</name>
<reference evidence="3 4" key="1">
    <citation type="submission" date="2019-04" db="EMBL/GenBank/DDBJ databases">
        <title>Microbes associate with the intestines of laboratory mice.</title>
        <authorList>
            <person name="Navarre W."/>
            <person name="Wong E."/>
            <person name="Huang K.C."/>
            <person name="Tropini C."/>
            <person name="Ng K."/>
            <person name="Yu B."/>
        </authorList>
    </citation>
    <scope>NUCLEOTIDE SEQUENCE [LARGE SCALE GENOMIC DNA]</scope>
    <source>
        <strain evidence="3 4">NM87_A27A</strain>
    </source>
</reference>
<feature type="region of interest" description="Disordered" evidence="1">
    <location>
        <begin position="147"/>
        <end position="173"/>
    </location>
</feature>
<protein>
    <submittedName>
        <fullName evidence="3">Uncharacterized protein</fullName>
    </submittedName>
</protein>
<evidence type="ECO:0000313" key="4">
    <source>
        <dbReference type="Proteomes" id="UP000306798"/>
    </source>
</evidence>
<keyword evidence="2" id="KW-0812">Transmembrane</keyword>
<keyword evidence="2" id="KW-1133">Transmembrane helix</keyword>
<dbReference type="RefSeq" id="WP_136510937.1">
    <property type="nucleotide sequence ID" value="NZ_SSTF01000004.1"/>
</dbReference>
<evidence type="ECO:0000256" key="2">
    <source>
        <dbReference type="SAM" id="Phobius"/>
    </source>
</evidence>
<dbReference type="Proteomes" id="UP000306798">
    <property type="component" value="Unassembled WGS sequence"/>
</dbReference>
<accession>A0A4S4FE98</accession>
<feature type="transmembrane region" description="Helical" evidence="2">
    <location>
        <begin position="6"/>
        <end position="30"/>
    </location>
</feature>
<feature type="transmembrane region" description="Helical" evidence="2">
    <location>
        <begin position="65"/>
        <end position="87"/>
    </location>
</feature>
<dbReference type="AlphaFoldDB" id="A0A4S4FE98"/>
<evidence type="ECO:0000313" key="3">
    <source>
        <dbReference type="EMBL" id="THG27306.1"/>
    </source>
</evidence>
<keyword evidence="2" id="KW-0472">Membrane</keyword>
<feature type="transmembrane region" description="Helical" evidence="2">
    <location>
        <begin position="42"/>
        <end position="59"/>
    </location>
</feature>
<gene>
    <name evidence="3" type="ORF">E5991_01945</name>
</gene>
<proteinExistence type="predicted"/>
<dbReference type="EMBL" id="SSTF01000004">
    <property type="protein sequence ID" value="THG27306.1"/>
    <property type="molecule type" value="Genomic_DNA"/>
</dbReference>
<sequence length="173" mass="19204">MMVGLVIVAIMLVVAIVLLVVGLVLNFVVAPLRTVAMILQKVAGVVGVLLTIVALITVFGDKKPLPWEVVLLIVGCIVVGVLTQWFIERPTRAERRAAQRRQEELDFQQRQYENSIRQQTLDDLRARRTDIPGVYSIPISPQVAQVMSQPEPPAAPKDSMELPGDVAFEPDKW</sequence>
<evidence type="ECO:0000256" key="1">
    <source>
        <dbReference type="SAM" id="MobiDB-lite"/>
    </source>
</evidence>
<comment type="caution">
    <text evidence="3">The sequence shown here is derived from an EMBL/GenBank/DDBJ whole genome shotgun (WGS) entry which is preliminary data.</text>
</comment>